<dbReference type="Proteomes" id="UP001201273">
    <property type="component" value="Unassembled WGS sequence"/>
</dbReference>
<dbReference type="PANTHER" id="PTHR43685:SF2">
    <property type="entry name" value="GLYCOSYLTRANSFERASE 2-LIKE DOMAIN-CONTAINING PROTEIN"/>
    <property type="match status" value="1"/>
</dbReference>
<evidence type="ECO:0000313" key="2">
    <source>
        <dbReference type="EMBL" id="MCE2594721.1"/>
    </source>
</evidence>
<dbReference type="Gene3D" id="3.90.550.10">
    <property type="entry name" value="Spore Coat Polysaccharide Biosynthesis Protein SpsA, Chain A"/>
    <property type="match status" value="1"/>
</dbReference>
<dbReference type="Pfam" id="PF00535">
    <property type="entry name" value="Glycos_transf_2"/>
    <property type="match status" value="1"/>
</dbReference>
<dbReference type="InterPro" id="IPR001173">
    <property type="entry name" value="Glyco_trans_2-like"/>
</dbReference>
<organism evidence="2 3">
    <name type="scientific">Motilimonas cestriensis</name>
    <dbReference type="NCBI Taxonomy" id="2742685"/>
    <lineage>
        <taxon>Bacteria</taxon>
        <taxon>Pseudomonadati</taxon>
        <taxon>Pseudomonadota</taxon>
        <taxon>Gammaproteobacteria</taxon>
        <taxon>Alteromonadales</taxon>
        <taxon>Alteromonadales genera incertae sedis</taxon>
        <taxon>Motilimonas</taxon>
    </lineage>
</organism>
<dbReference type="SUPFAM" id="SSF53448">
    <property type="entry name" value="Nucleotide-diphospho-sugar transferases"/>
    <property type="match status" value="1"/>
</dbReference>
<dbReference type="EMBL" id="JAIMJA010000006">
    <property type="protein sequence ID" value="MCE2594721.1"/>
    <property type="molecule type" value="Genomic_DNA"/>
</dbReference>
<evidence type="ECO:0000313" key="3">
    <source>
        <dbReference type="Proteomes" id="UP001201273"/>
    </source>
</evidence>
<dbReference type="RefSeq" id="WP_233052245.1">
    <property type="nucleotide sequence ID" value="NZ_JAIMJA010000006.1"/>
</dbReference>
<proteinExistence type="predicted"/>
<sequence>MKHSDIVVIIPMYNSKDTILRALNSIDAQTIIPNRVVVVDDGSVDESVSIVKDYAKNSKLLINVLLQPNSGPAAARNKGITYSTENLICFLDSDDEWCNTKLEEQLCLYNKLTDEGRNVGLIDCFMVDIKGDKEVEQHNFVLKGNHFKDFLTMNVVKGTPCVMVRKDVVEECGGFDEELKFAEDRLLWSKISHRYEMHTVTKVLVKRYFGNEGNITFYPEKNYVHKMLFVEKFLNEFSCYLDSEQKIKFRLSNIYDFLTVFYANKNYNWVKVSYKDMMSVSLKSFYYNNYFATLKFIASCVKDKRKSDV</sequence>
<feature type="domain" description="Glycosyltransferase 2-like" evidence="1">
    <location>
        <begin position="8"/>
        <end position="137"/>
    </location>
</feature>
<protein>
    <submittedName>
        <fullName evidence="2">Glycosyltransferase family 2 protein</fullName>
    </submittedName>
</protein>
<dbReference type="CDD" id="cd00761">
    <property type="entry name" value="Glyco_tranf_GTA_type"/>
    <property type="match status" value="1"/>
</dbReference>
<keyword evidence="3" id="KW-1185">Reference proteome</keyword>
<dbReference type="InterPro" id="IPR029044">
    <property type="entry name" value="Nucleotide-diphossugar_trans"/>
</dbReference>
<evidence type="ECO:0000259" key="1">
    <source>
        <dbReference type="Pfam" id="PF00535"/>
    </source>
</evidence>
<dbReference type="InterPro" id="IPR050834">
    <property type="entry name" value="Glycosyltransf_2"/>
</dbReference>
<gene>
    <name evidence="2" type="ORF">K6Y31_07820</name>
</gene>
<name>A0ABS8W6W5_9GAMM</name>
<reference evidence="2 3" key="1">
    <citation type="journal article" date="2022" name="Environ. Microbiol. Rep.">
        <title>Eco-phylogenetic analyses reveal divergent evolution of vitamin B12 metabolism in the marine bacterial family 'Psychromonadaceae'.</title>
        <authorList>
            <person name="Jin X."/>
            <person name="Yang Y."/>
            <person name="Cao H."/>
            <person name="Gao B."/>
            <person name="Zhao Z."/>
        </authorList>
    </citation>
    <scope>NUCLEOTIDE SEQUENCE [LARGE SCALE GENOMIC DNA]</scope>
    <source>
        <strain evidence="2 3">MKS20</strain>
    </source>
</reference>
<comment type="caution">
    <text evidence="2">The sequence shown here is derived from an EMBL/GenBank/DDBJ whole genome shotgun (WGS) entry which is preliminary data.</text>
</comment>
<accession>A0ABS8W6W5</accession>
<dbReference type="PANTHER" id="PTHR43685">
    <property type="entry name" value="GLYCOSYLTRANSFERASE"/>
    <property type="match status" value="1"/>
</dbReference>